<feature type="binding site" evidence="2">
    <location>
        <position position="111"/>
    </location>
    <ligand>
        <name>Mn(2+)</name>
        <dbReference type="ChEBI" id="CHEBI:29035"/>
        <label>2</label>
    </ligand>
</feature>
<dbReference type="EMBL" id="MPOH02000005">
    <property type="protein sequence ID" value="OQD57216.1"/>
    <property type="molecule type" value="Genomic_DNA"/>
</dbReference>
<dbReference type="FunFam" id="3.30.70.360:FF:000001">
    <property type="entry name" value="N-acetyldiaminopimelate deacetylase"/>
    <property type="match status" value="1"/>
</dbReference>
<evidence type="ECO:0000313" key="5">
    <source>
        <dbReference type="Proteomes" id="UP000184286"/>
    </source>
</evidence>
<dbReference type="Pfam" id="PF07687">
    <property type="entry name" value="M20_dimer"/>
    <property type="match status" value="1"/>
</dbReference>
<feature type="binding site" evidence="2">
    <location>
        <position position="172"/>
    </location>
    <ligand>
        <name>Mn(2+)</name>
        <dbReference type="ChEBI" id="CHEBI:29035"/>
        <label>2</label>
    </ligand>
</feature>
<reference evidence="5" key="1">
    <citation type="submission" date="2016-11" db="EMBL/GenBank/DDBJ databases">
        <authorList>
            <person name="Schniete J.K."/>
            <person name="Salih T."/>
            <person name="Algora Gallardo L."/>
            <person name="Martinez Fernandez S."/>
            <person name="Herron P.R."/>
        </authorList>
    </citation>
    <scope>NUCLEOTIDE SEQUENCE [LARGE SCALE GENOMIC DNA]</scope>
    <source>
        <strain evidence="5">DSM 41896</strain>
    </source>
</reference>
<feature type="binding site" evidence="2">
    <location>
        <position position="386"/>
    </location>
    <ligand>
        <name>Mn(2+)</name>
        <dbReference type="ChEBI" id="CHEBI:29035"/>
        <label>2</label>
    </ligand>
</feature>
<dbReference type="PANTHER" id="PTHR11014:SF63">
    <property type="entry name" value="METALLOPEPTIDASE, PUTATIVE (AFU_ORTHOLOGUE AFUA_6G09600)-RELATED"/>
    <property type="match status" value="1"/>
</dbReference>
<keyword evidence="2" id="KW-0464">Manganese</keyword>
<evidence type="ECO:0000256" key="1">
    <source>
        <dbReference type="ARBA" id="ARBA00022801"/>
    </source>
</evidence>
<dbReference type="GO" id="GO:0046872">
    <property type="term" value="F:metal ion binding"/>
    <property type="evidence" value="ECO:0007669"/>
    <property type="project" value="UniProtKB-KW"/>
</dbReference>
<organism evidence="4 5">
    <name type="scientific">Streptomyces phaeoluteigriseus</name>
    <dbReference type="NCBI Taxonomy" id="114686"/>
    <lineage>
        <taxon>Bacteria</taxon>
        <taxon>Bacillati</taxon>
        <taxon>Actinomycetota</taxon>
        <taxon>Actinomycetes</taxon>
        <taxon>Kitasatosporales</taxon>
        <taxon>Streptomycetaceae</taxon>
        <taxon>Streptomyces</taxon>
        <taxon>Streptomyces aurantiacus group</taxon>
    </lineage>
</organism>
<dbReference type="Pfam" id="PF01546">
    <property type="entry name" value="Peptidase_M20"/>
    <property type="match status" value="1"/>
</dbReference>
<dbReference type="InterPro" id="IPR002933">
    <property type="entry name" value="Peptidase_M20"/>
</dbReference>
<dbReference type="STRING" id="114686.BM536_004145"/>
<dbReference type="InterPro" id="IPR017439">
    <property type="entry name" value="Amidohydrolase"/>
</dbReference>
<feature type="binding site" evidence="2">
    <location>
        <position position="145"/>
    </location>
    <ligand>
        <name>Mn(2+)</name>
        <dbReference type="ChEBI" id="CHEBI:29035"/>
        <label>2</label>
    </ligand>
</feature>
<dbReference type="InterPro" id="IPR011650">
    <property type="entry name" value="Peptidase_M20_dimer"/>
</dbReference>
<gene>
    <name evidence="4" type="ORF">BM536_004145</name>
</gene>
<dbReference type="GO" id="GO:0050118">
    <property type="term" value="F:N-acetyldiaminopimelate deacetylase activity"/>
    <property type="evidence" value="ECO:0007669"/>
    <property type="project" value="UniProtKB-ARBA"/>
</dbReference>
<dbReference type="Gene3D" id="3.40.630.10">
    <property type="entry name" value="Zn peptidases"/>
    <property type="match status" value="1"/>
</dbReference>
<keyword evidence="1 4" id="KW-0378">Hydrolase</keyword>
<dbReference type="Gene3D" id="3.30.70.360">
    <property type="match status" value="1"/>
</dbReference>
<sequence length="420" mass="44184">MSDPAEVARLTREVTAGLERADLEDFYRDLHRHPELSFREHRTAARLAGRLRAAGFAVTEGVARTGVVGVLANGDGPVVWLRGDMDALPVREATGLDHASTVDGVMHACGHDLHITWLAGAAEVLAAARETWSGTLVVVGQPAEEAEGGAAAMVADGLHQRFPRPDVLLGQHVTPGPAGFYPHTSGLTLSASDDIDVVVHGVGGHGARPESTVDPVVTAAYVVTRLQGVVSREVAANESVVLTVGRFHAGTKPNIIPAEARLSLNVRTQDTKVRERVLAAIRRIVEGECAAAGCPAPPEVTVVPGHPVTVNDAVLDEEVAAVHRELFGADRVFDFGRAMGSEDFSLLAPAGVPYDYWYVTSTPAEVWEAAPGEELAQKIDAVPGNHSPLFAPDLSVVVPGVRTLVSAALSRLTGPAPLKA</sequence>
<evidence type="ECO:0000256" key="2">
    <source>
        <dbReference type="PIRSR" id="PIRSR005962-1"/>
    </source>
</evidence>
<accession>A0A1V6MY34</accession>
<dbReference type="OrthoDB" id="9777385at2"/>
<dbReference type="GO" id="GO:0019877">
    <property type="term" value="P:diaminopimelate biosynthetic process"/>
    <property type="evidence" value="ECO:0007669"/>
    <property type="project" value="UniProtKB-ARBA"/>
</dbReference>
<comment type="caution">
    <text evidence="4">The sequence shown here is derived from an EMBL/GenBank/DDBJ whole genome shotgun (WGS) entry which is preliminary data.</text>
</comment>
<proteinExistence type="predicted"/>
<reference evidence="4 5" key="2">
    <citation type="submission" date="2017-02" db="EMBL/GenBank/DDBJ databases">
        <title>Draft genome sequence of Streptomyces phaeoluteigriseus type strain DSM41896.</title>
        <authorList>
            <person name="Salih T.S."/>
            <person name="Algora Gallardo L."/>
            <person name="Melo Santos T."/>
            <person name="Filgueira Martinez S."/>
            <person name="Herron P.R."/>
        </authorList>
    </citation>
    <scope>NUCLEOTIDE SEQUENCE [LARGE SCALE GENOMIC DNA]</scope>
    <source>
        <strain evidence="4 5">DSM 41896</strain>
    </source>
</reference>
<comment type="cofactor">
    <cofactor evidence="2">
        <name>Mn(2+)</name>
        <dbReference type="ChEBI" id="CHEBI:29035"/>
    </cofactor>
    <text evidence="2">The Mn(2+) ion enhances activity.</text>
</comment>
<dbReference type="Proteomes" id="UP000184286">
    <property type="component" value="Unassembled WGS sequence"/>
</dbReference>
<evidence type="ECO:0000259" key="3">
    <source>
        <dbReference type="Pfam" id="PF07687"/>
    </source>
</evidence>
<evidence type="ECO:0000313" key="4">
    <source>
        <dbReference type="EMBL" id="OQD57216.1"/>
    </source>
</evidence>
<feature type="binding site" evidence="2">
    <location>
        <position position="109"/>
    </location>
    <ligand>
        <name>Mn(2+)</name>
        <dbReference type="ChEBI" id="CHEBI:29035"/>
        <label>2</label>
    </ligand>
</feature>
<dbReference type="PANTHER" id="PTHR11014">
    <property type="entry name" value="PEPTIDASE M20 FAMILY MEMBER"/>
    <property type="match status" value="1"/>
</dbReference>
<dbReference type="NCBIfam" id="TIGR01891">
    <property type="entry name" value="amidohydrolases"/>
    <property type="match status" value="1"/>
</dbReference>
<protein>
    <submittedName>
        <fullName evidence="4">Amidohydrolase</fullName>
    </submittedName>
</protein>
<name>A0A1V6MY34_9ACTN</name>
<dbReference type="SUPFAM" id="SSF53187">
    <property type="entry name" value="Zn-dependent exopeptidases"/>
    <property type="match status" value="1"/>
</dbReference>
<dbReference type="RefSeq" id="WP_073491720.1">
    <property type="nucleotide sequence ID" value="NZ_MPOH02000005.1"/>
</dbReference>
<dbReference type="AlphaFoldDB" id="A0A1V6MY34"/>
<dbReference type="SUPFAM" id="SSF55031">
    <property type="entry name" value="Bacterial exopeptidase dimerisation domain"/>
    <property type="match status" value="1"/>
</dbReference>
<dbReference type="PIRSF" id="PIRSF005962">
    <property type="entry name" value="Pept_M20D_amidohydro"/>
    <property type="match status" value="1"/>
</dbReference>
<dbReference type="InterPro" id="IPR036264">
    <property type="entry name" value="Bact_exopeptidase_dim_dom"/>
</dbReference>
<feature type="domain" description="Peptidase M20 dimerisation" evidence="3">
    <location>
        <begin position="196"/>
        <end position="289"/>
    </location>
</feature>
<keyword evidence="2" id="KW-0479">Metal-binding</keyword>